<keyword evidence="5" id="KW-0378">Hydrolase</keyword>
<name>A0A142BH29_9GAMM</name>
<evidence type="ECO:0000256" key="6">
    <source>
        <dbReference type="ARBA" id="ARBA00023049"/>
    </source>
</evidence>
<evidence type="ECO:0000256" key="2">
    <source>
        <dbReference type="ARBA" id="ARBA00005836"/>
    </source>
</evidence>
<dbReference type="PANTHER" id="PTHR43421">
    <property type="entry name" value="METALLOPROTEASE PMBA"/>
    <property type="match status" value="1"/>
</dbReference>
<dbReference type="InterPro" id="IPR045569">
    <property type="entry name" value="Metalloprtase-TldD/E_C"/>
</dbReference>
<dbReference type="Pfam" id="PF01523">
    <property type="entry name" value="PmbA_TldD_1st"/>
    <property type="match status" value="1"/>
</dbReference>
<comment type="similarity">
    <text evidence="2">Belongs to the peptidase U62 family.</text>
</comment>
<keyword evidence="4 10" id="KW-0645">Protease</keyword>
<dbReference type="SUPFAM" id="SSF111283">
    <property type="entry name" value="Putative modulator of DNA gyrase, PmbA/TldD"/>
    <property type="match status" value="1"/>
</dbReference>
<dbReference type="EMBL" id="CP013251">
    <property type="protein sequence ID" value="AMO58055.1"/>
    <property type="molecule type" value="Genomic_DNA"/>
</dbReference>
<reference evidence="10 11" key="1">
    <citation type="journal article" date="2016" name="Front. Microbiol.">
        <title>Genomic Insight into the Host-Endosymbiont Relationship of Endozoicomonas montiporae CL-33(T) with its Coral Host.</title>
        <authorList>
            <person name="Ding J.-Y."/>
            <person name="Shiu J.-H."/>
            <person name="Chen W.-M."/>
            <person name="Chiang Y.-R."/>
            <person name="Tang S.-L."/>
        </authorList>
    </citation>
    <scope>NUCLEOTIDE SEQUENCE [LARGE SCALE GENOMIC DNA]</scope>
    <source>
        <strain evidence="10 11">CL-33</strain>
    </source>
</reference>
<evidence type="ECO:0000256" key="1">
    <source>
        <dbReference type="ARBA" id="ARBA00004496"/>
    </source>
</evidence>
<dbReference type="Gene3D" id="3.30.2290.10">
    <property type="entry name" value="PmbA/TldD superfamily"/>
    <property type="match status" value="1"/>
</dbReference>
<organism evidence="10 11">
    <name type="scientific">Endozoicomonas montiporae CL-33</name>
    <dbReference type="NCBI Taxonomy" id="570277"/>
    <lineage>
        <taxon>Bacteria</taxon>
        <taxon>Pseudomonadati</taxon>
        <taxon>Pseudomonadota</taxon>
        <taxon>Gammaproteobacteria</taxon>
        <taxon>Oceanospirillales</taxon>
        <taxon>Endozoicomonadaceae</taxon>
        <taxon>Endozoicomonas</taxon>
    </lineage>
</organism>
<keyword evidence="3" id="KW-0963">Cytoplasm</keyword>
<comment type="subcellular location">
    <subcellularLocation>
        <location evidence="1">Cytoplasm</location>
    </subcellularLocation>
</comment>
<dbReference type="FunFam" id="3.30.2290.10:FF:000002">
    <property type="entry name" value="Metalloprotease PmbA homolog"/>
    <property type="match status" value="1"/>
</dbReference>
<dbReference type="InterPro" id="IPR045570">
    <property type="entry name" value="Metalloprtase-TldD/E_cen_dom"/>
</dbReference>
<dbReference type="GO" id="GO:0005829">
    <property type="term" value="C:cytosol"/>
    <property type="evidence" value="ECO:0007669"/>
    <property type="project" value="TreeGrafter"/>
</dbReference>
<evidence type="ECO:0000259" key="8">
    <source>
        <dbReference type="Pfam" id="PF19289"/>
    </source>
</evidence>
<accession>A0A142BH29</accession>
<dbReference type="GO" id="GO:0008237">
    <property type="term" value="F:metallopeptidase activity"/>
    <property type="evidence" value="ECO:0007669"/>
    <property type="project" value="UniProtKB-KW"/>
</dbReference>
<dbReference type="OrthoDB" id="9803618at2"/>
<evidence type="ECO:0000259" key="7">
    <source>
        <dbReference type="Pfam" id="PF01523"/>
    </source>
</evidence>
<dbReference type="PATRIC" id="fig|570277.3.peg.4438"/>
<dbReference type="Proteomes" id="UP000071065">
    <property type="component" value="Chromosome"/>
</dbReference>
<feature type="domain" description="Metalloprotease TldD/E central" evidence="9">
    <location>
        <begin position="128"/>
        <end position="235"/>
    </location>
</feature>
<dbReference type="STRING" id="570277.EZMO1_4127"/>
<evidence type="ECO:0000313" key="10">
    <source>
        <dbReference type="EMBL" id="AMO58055.1"/>
    </source>
</evidence>
<protein>
    <submittedName>
        <fullName evidence="10">Zn-dependent protease pmbA</fullName>
    </submittedName>
</protein>
<dbReference type="Pfam" id="PF19289">
    <property type="entry name" value="PmbA_TldD_3rd"/>
    <property type="match status" value="1"/>
</dbReference>
<dbReference type="AlphaFoldDB" id="A0A142BH29"/>
<dbReference type="RefSeq" id="WP_034878161.1">
    <property type="nucleotide sequence ID" value="NZ_CP013251.1"/>
</dbReference>
<evidence type="ECO:0000313" key="11">
    <source>
        <dbReference type="Proteomes" id="UP000071065"/>
    </source>
</evidence>
<dbReference type="InterPro" id="IPR035068">
    <property type="entry name" value="TldD/PmbA_N"/>
</dbReference>
<feature type="domain" description="Metalloprotease TldD/E N-terminal" evidence="7">
    <location>
        <begin position="37"/>
        <end position="101"/>
    </location>
</feature>
<evidence type="ECO:0000256" key="5">
    <source>
        <dbReference type="ARBA" id="ARBA00022801"/>
    </source>
</evidence>
<dbReference type="InterPro" id="IPR047657">
    <property type="entry name" value="PmbA"/>
</dbReference>
<proteinExistence type="inferred from homology"/>
<dbReference type="NCBIfam" id="NF008268">
    <property type="entry name" value="PRK11040.1"/>
    <property type="match status" value="1"/>
</dbReference>
<evidence type="ECO:0000256" key="3">
    <source>
        <dbReference type="ARBA" id="ARBA00022490"/>
    </source>
</evidence>
<sequence length="451" mass="47811">MGATTKAELDPKAEEGRLKTLVSDILDEARKQGADACEVGVSLDAGLSVGVRVGDVETVEFNRDQGFGITVYRGKKKGSASTSDSSLKAIRETVKAACDIAGYASEDPDAGLAEADLMATDLPDLDLYHPWGVEAADAIELALKCEDSGRQFDGKIANSDGANVSTHQGCRVYGNSHGFIGSYVSTRHSLSCVLIGQQGDDMQRDYWYTVARDAVELESAVEVGEKAAQRTVQRLGSQKVSTGQMPVLFSAEVASGLVSHFLSAISGGSLYRQASFLLDHLNKPVFPEWVRIHEQPHLKKALGSASFDNDGLATCAKDFITDGVLVNYLLGTYSARKLGMTSTANAGGVNNLFLDSNAGDQKALLQQMGTGLLVTELMGQGVNTVTGDYSRGAAGFWVENGVIQYPVSEVTIAGNLKEMFMNIVAAGSDVDRRGNVQVGSLLVEGMMVAGD</sequence>
<evidence type="ECO:0000259" key="9">
    <source>
        <dbReference type="Pfam" id="PF19290"/>
    </source>
</evidence>
<gene>
    <name evidence="10" type="primary">pmbA2</name>
    <name evidence="10" type="ORF">EZMO1_4127</name>
</gene>
<dbReference type="KEGG" id="emp:EZMO1_4127"/>
<dbReference type="GO" id="GO:0006508">
    <property type="term" value="P:proteolysis"/>
    <property type="evidence" value="ECO:0007669"/>
    <property type="project" value="UniProtKB-KW"/>
</dbReference>
<evidence type="ECO:0000256" key="4">
    <source>
        <dbReference type="ARBA" id="ARBA00022670"/>
    </source>
</evidence>
<dbReference type="InterPro" id="IPR002510">
    <property type="entry name" value="Metalloprtase-TldD/E_N"/>
</dbReference>
<feature type="domain" description="Metalloprotease TldD/E C-terminal" evidence="8">
    <location>
        <begin position="242"/>
        <end position="450"/>
    </location>
</feature>
<keyword evidence="6" id="KW-0482">Metalloprotease</keyword>
<dbReference type="PANTHER" id="PTHR43421:SF1">
    <property type="entry name" value="METALLOPROTEASE PMBA"/>
    <property type="match status" value="1"/>
</dbReference>
<dbReference type="Pfam" id="PF19290">
    <property type="entry name" value="PmbA_TldD_2nd"/>
    <property type="match status" value="1"/>
</dbReference>
<dbReference type="InterPro" id="IPR036059">
    <property type="entry name" value="TldD/PmbA_sf"/>
</dbReference>